<dbReference type="OrthoDB" id="3116251at2759"/>
<evidence type="ECO:0000313" key="4">
    <source>
        <dbReference type="Proteomes" id="UP000772434"/>
    </source>
</evidence>
<proteinExistence type="predicted"/>
<gene>
    <name evidence="3" type="ORF">BDP27DRAFT_1424082</name>
</gene>
<reference evidence="3" key="1">
    <citation type="submission" date="2020-11" db="EMBL/GenBank/DDBJ databases">
        <authorList>
            <consortium name="DOE Joint Genome Institute"/>
            <person name="Ahrendt S."/>
            <person name="Riley R."/>
            <person name="Andreopoulos W."/>
            <person name="Labutti K."/>
            <person name="Pangilinan J."/>
            <person name="Ruiz-Duenas F.J."/>
            <person name="Barrasa J.M."/>
            <person name="Sanchez-Garcia M."/>
            <person name="Camarero S."/>
            <person name="Miyauchi S."/>
            <person name="Serrano A."/>
            <person name="Linde D."/>
            <person name="Babiker R."/>
            <person name="Drula E."/>
            <person name="Ayuso-Fernandez I."/>
            <person name="Pacheco R."/>
            <person name="Padilla G."/>
            <person name="Ferreira P."/>
            <person name="Barriuso J."/>
            <person name="Kellner H."/>
            <person name="Castanera R."/>
            <person name="Alfaro M."/>
            <person name="Ramirez L."/>
            <person name="Pisabarro A.G."/>
            <person name="Kuo A."/>
            <person name="Tritt A."/>
            <person name="Lipzen A."/>
            <person name="He G."/>
            <person name="Yan M."/>
            <person name="Ng V."/>
            <person name="Cullen D."/>
            <person name="Martin F."/>
            <person name="Rosso M.-N."/>
            <person name="Henrissat B."/>
            <person name="Hibbett D."/>
            <person name="Martinez A.T."/>
            <person name="Grigoriev I.V."/>
        </authorList>
    </citation>
    <scope>NUCLEOTIDE SEQUENCE</scope>
    <source>
        <strain evidence="3">AH 40177</strain>
    </source>
</reference>
<sequence>MHFSTALCAFVAMLACMSSASPVPTTTPDVQGSHILYPRYPTVPAKALSLVVGKIVAVPLIGASGVTNRVAKTNMHLAATTGSADRGRYPIAYISHNTSGKSDIEHTKEIRLSPEIDGLDGKITLKPGWKSSAVKDNIYEYENDRRAARLVTPEEVAEMKKVWSMPGAATTGGVGETGEASGTHQVSDSAAGETTSGAKKGSGSAAGEKTAGTSKGKKVTRTNKGHGKKGSGGGKGPLPSLAEWDVHILDINVLTPWGY</sequence>
<keyword evidence="4" id="KW-1185">Reference proteome</keyword>
<organism evidence="3 4">
    <name type="scientific">Rhodocollybia butyracea</name>
    <dbReference type="NCBI Taxonomy" id="206335"/>
    <lineage>
        <taxon>Eukaryota</taxon>
        <taxon>Fungi</taxon>
        <taxon>Dikarya</taxon>
        <taxon>Basidiomycota</taxon>
        <taxon>Agaricomycotina</taxon>
        <taxon>Agaricomycetes</taxon>
        <taxon>Agaricomycetidae</taxon>
        <taxon>Agaricales</taxon>
        <taxon>Marasmiineae</taxon>
        <taxon>Omphalotaceae</taxon>
        <taxon>Rhodocollybia</taxon>
    </lineage>
</organism>
<evidence type="ECO:0000313" key="3">
    <source>
        <dbReference type="EMBL" id="KAF9066192.1"/>
    </source>
</evidence>
<dbReference type="Proteomes" id="UP000772434">
    <property type="component" value="Unassembled WGS sequence"/>
</dbReference>
<evidence type="ECO:0000256" key="2">
    <source>
        <dbReference type="SAM" id="SignalP"/>
    </source>
</evidence>
<feature type="compositionally biased region" description="Basic residues" evidence="1">
    <location>
        <begin position="215"/>
        <end position="229"/>
    </location>
</feature>
<evidence type="ECO:0000256" key="1">
    <source>
        <dbReference type="SAM" id="MobiDB-lite"/>
    </source>
</evidence>
<dbReference type="AlphaFoldDB" id="A0A9P5PPH3"/>
<feature type="chain" id="PRO_5040238682" evidence="2">
    <location>
        <begin position="21"/>
        <end position="259"/>
    </location>
</feature>
<feature type="compositionally biased region" description="Low complexity" evidence="1">
    <location>
        <begin position="192"/>
        <end position="214"/>
    </location>
</feature>
<name>A0A9P5PPH3_9AGAR</name>
<protein>
    <submittedName>
        <fullName evidence="3">Uncharacterized protein</fullName>
    </submittedName>
</protein>
<keyword evidence="2" id="KW-0732">Signal</keyword>
<comment type="caution">
    <text evidence="3">The sequence shown here is derived from an EMBL/GenBank/DDBJ whole genome shotgun (WGS) entry which is preliminary data.</text>
</comment>
<dbReference type="EMBL" id="JADNRY010000091">
    <property type="protein sequence ID" value="KAF9066192.1"/>
    <property type="molecule type" value="Genomic_DNA"/>
</dbReference>
<feature type="signal peptide" evidence="2">
    <location>
        <begin position="1"/>
        <end position="20"/>
    </location>
</feature>
<accession>A0A9P5PPH3</accession>
<feature type="region of interest" description="Disordered" evidence="1">
    <location>
        <begin position="166"/>
        <end position="240"/>
    </location>
</feature>